<dbReference type="SUPFAM" id="SSF51658">
    <property type="entry name" value="Xylose isomerase-like"/>
    <property type="match status" value="1"/>
</dbReference>
<dbReference type="GO" id="GO:0016853">
    <property type="term" value="F:isomerase activity"/>
    <property type="evidence" value="ECO:0007669"/>
    <property type="project" value="UniProtKB-KW"/>
</dbReference>
<proteinExistence type="predicted"/>
<dbReference type="Gene3D" id="3.20.20.150">
    <property type="entry name" value="Divalent-metal-dependent TIM barrel enzymes"/>
    <property type="match status" value="1"/>
</dbReference>
<dbReference type="Proteomes" id="UP001174908">
    <property type="component" value="Unassembled WGS sequence"/>
</dbReference>
<sequence>MPSPKAAALPPIGCNGRGAQASSPAAPVSLVEPSIEEQFRLVSEAGVFDSFDRLPMPDQVDTYLACIERWKLPVGTASWFYALGRDEPLLSQKLQLAAKVGATLHNIMVHWHDAKGRPIDDEEVVDFYLRAYDLGMPLGVEPTLELHVNMWSEDPRRVAPVAEAVRRRGVPFNFTLDYSHVIFKMGNEEELRICGLTDDVASGKVELDPRRPGSLVDQWLDMGIVRWLQVRSVAPNGPRNRWSVLDPTQPVAAVPTHSIFEYRAGEPGRGILYPFEKPMPGEWHSSWDDSALDCTRAVVRKVLAHHARRADSRLAAITTEMINLPDYAHNARFSLIGQNAAIARHVRQVWAEESATAPAR</sequence>
<gene>
    <name evidence="2" type="ORF">QTH91_11565</name>
</gene>
<dbReference type="InterPro" id="IPR036237">
    <property type="entry name" value="Xyl_isomerase-like_sf"/>
</dbReference>
<keyword evidence="2" id="KW-0413">Isomerase</keyword>
<keyword evidence="3" id="KW-1185">Reference proteome</keyword>
<comment type="caution">
    <text evidence="2">The sequence shown here is derived from an EMBL/GenBank/DDBJ whole genome shotgun (WGS) entry which is preliminary data.</text>
</comment>
<evidence type="ECO:0000313" key="3">
    <source>
        <dbReference type="Proteomes" id="UP001174908"/>
    </source>
</evidence>
<evidence type="ECO:0000256" key="1">
    <source>
        <dbReference type="SAM" id="MobiDB-lite"/>
    </source>
</evidence>
<reference evidence="2" key="1">
    <citation type="submission" date="2023-06" db="EMBL/GenBank/DDBJ databases">
        <authorList>
            <person name="Jiang Y."/>
            <person name="Liu Q."/>
        </authorList>
    </citation>
    <scope>NUCLEOTIDE SEQUENCE</scope>
    <source>
        <strain evidence="2">CGMCC 1.12089</strain>
    </source>
</reference>
<organism evidence="2 3">
    <name type="scientific">Variovorax dokdonensis</name>
    <dbReference type="NCBI Taxonomy" id="344883"/>
    <lineage>
        <taxon>Bacteria</taxon>
        <taxon>Pseudomonadati</taxon>
        <taxon>Pseudomonadota</taxon>
        <taxon>Betaproteobacteria</taxon>
        <taxon>Burkholderiales</taxon>
        <taxon>Comamonadaceae</taxon>
        <taxon>Variovorax</taxon>
    </lineage>
</organism>
<evidence type="ECO:0000313" key="2">
    <source>
        <dbReference type="EMBL" id="MDM0045122.1"/>
    </source>
</evidence>
<feature type="region of interest" description="Disordered" evidence="1">
    <location>
        <begin position="1"/>
        <end position="20"/>
    </location>
</feature>
<protein>
    <submittedName>
        <fullName evidence="2">Xylose isomerase</fullName>
    </submittedName>
</protein>
<dbReference type="EMBL" id="JASZYV010000002">
    <property type="protein sequence ID" value="MDM0045122.1"/>
    <property type="molecule type" value="Genomic_DNA"/>
</dbReference>
<dbReference type="RefSeq" id="WP_286660221.1">
    <property type="nucleotide sequence ID" value="NZ_JASZYV010000002.1"/>
</dbReference>
<name>A0ABT7NB02_9BURK</name>
<accession>A0ABT7NB02</accession>